<dbReference type="EMBL" id="DONK01000198">
    <property type="protein sequence ID" value="HBU52188.1"/>
    <property type="molecule type" value="Genomic_DNA"/>
</dbReference>
<dbReference type="EMBL" id="DNAN01000720">
    <property type="protein sequence ID" value="HAW78144.1"/>
    <property type="molecule type" value="Genomic_DNA"/>
</dbReference>
<dbReference type="RefSeq" id="WP_272965284.1">
    <property type="nucleotide sequence ID" value="NZ_CALBIY010000020.1"/>
</dbReference>
<evidence type="ECO:0000313" key="3">
    <source>
        <dbReference type="Proteomes" id="UP000263517"/>
    </source>
</evidence>
<protein>
    <submittedName>
        <fullName evidence="2">Uncharacterized protein</fullName>
    </submittedName>
</protein>
<dbReference type="Proteomes" id="UP000264779">
    <property type="component" value="Unassembled WGS sequence"/>
</dbReference>
<accession>A0A358E170</accession>
<organism evidence="2 4">
    <name type="scientific">Alteromonas australica</name>
    <dbReference type="NCBI Taxonomy" id="589873"/>
    <lineage>
        <taxon>Bacteria</taxon>
        <taxon>Pseudomonadati</taxon>
        <taxon>Pseudomonadota</taxon>
        <taxon>Gammaproteobacteria</taxon>
        <taxon>Alteromonadales</taxon>
        <taxon>Alteromonadaceae</taxon>
        <taxon>Alteromonas/Salinimonas group</taxon>
        <taxon>Alteromonas</taxon>
    </lineage>
</organism>
<name>A0A358E170_9ALTE</name>
<dbReference type="Proteomes" id="UP000263517">
    <property type="component" value="Unassembled WGS sequence"/>
</dbReference>
<sequence>MSKLLEVAEGILDSAASEYLESNLASVDSVQAYAENACEIYLSDGEAEQILNACKAWVEGSESGELNGTNDYYYTVKKPLLGDDATV</sequence>
<proteinExistence type="predicted"/>
<evidence type="ECO:0000313" key="4">
    <source>
        <dbReference type="Proteomes" id="UP000264779"/>
    </source>
</evidence>
<evidence type="ECO:0000313" key="1">
    <source>
        <dbReference type="EMBL" id="HAW78144.1"/>
    </source>
</evidence>
<gene>
    <name evidence="1" type="ORF">DCW74_20700</name>
    <name evidence="2" type="ORF">DEB45_13100</name>
</gene>
<dbReference type="AlphaFoldDB" id="A0A358E170"/>
<evidence type="ECO:0000313" key="2">
    <source>
        <dbReference type="EMBL" id="HBU52188.1"/>
    </source>
</evidence>
<comment type="caution">
    <text evidence="2">The sequence shown here is derived from an EMBL/GenBank/DDBJ whole genome shotgun (WGS) entry which is preliminary data.</text>
</comment>
<reference evidence="3 4" key="1">
    <citation type="journal article" date="2018" name="Nat. Biotechnol.">
        <title>A standardized bacterial taxonomy based on genome phylogeny substantially revises the tree of life.</title>
        <authorList>
            <person name="Parks D.H."/>
            <person name="Chuvochina M."/>
            <person name="Waite D.W."/>
            <person name="Rinke C."/>
            <person name="Skarshewski A."/>
            <person name="Chaumeil P.A."/>
            <person name="Hugenholtz P."/>
        </authorList>
    </citation>
    <scope>NUCLEOTIDE SEQUENCE [LARGE SCALE GENOMIC DNA]</scope>
    <source>
        <strain evidence="2">UBA11621</strain>
        <strain evidence="1">UBA11978</strain>
    </source>
</reference>